<keyword evidence="5" id="KW-0812">Transmembrane</keyword>
<keyword evidence="2" id="KW-1015">Disulfide bond</keyword>
<protein>
    <submittedName>
        <fullName evidence="8">Contactin-associated protein-like 3B</fullName>
    </submittedName>
</protein>
<gene>
    <name evidence="8" type="ORF">SUZIE_179420</name>
</gene>
<dbReference type="EMBL" id="JAATJV010394865">
    <property type="protein sequence ID" value="MBZ3884733.1"/>
    <property type="molecule type" value="Genomic_DNA"/>
</dbReference>
<dbReference type="CDD" id="cd00110">
    <property type="entry name" value="LamG"/>
    <property type="match status" value="1"/>
</dbReference>
<keyword evidence="5" id="KW-0472">Membrane</keyword>
<evidence type="ECO:0000256" key="5">
    <source>
        <dbReference type="SAM" id="Phobius"/>
    </source>
</evidence>
<evidence type="ECO:0000256" key="4">
    <source>
        <dbReference type="PROSITE-ProRule" id="PRU00076"/>
    </source>
</evidence>
<keyword evidence="4" id="KW-0245">EGF-like domain</keyword>
<reference evidence="8" key="1">
    <citation type="submission" date="2020-03" db="EMBL/GenBank/DDBJ databases">
        <title>Studies in the Genomics of Life Span.</title>
        <authorList>
            <person name="Glass D."/>
        </authorList>
    </citation>
    <scope>NUCLEOTIDE SEQUENCE</scope>
    <source>
        <strain evidence="8">SUZIE</strain>
        <tissue evidence="8">Muscle</tissue>
    </source>
</reference>
<evidence type="ECO:0000256" key="2">
    <source>
        <dbReference type="ARBA" id="ARBA00023157"/>
    </source>
</evidence>
<dbReference type="AlphaFoldDB" id="A0AA41N6J1"/>
<comment type="caution">
    <text evidence="8">The sequence shown here is derived from an EMBL/GenBank/DDBJ whole genome shotgun (WGS) entry which is preliminary data.</text>
</comment>
<dbReference type="Proteomes" id="UP001166674">
    <property type="component" value="Unassembled WGS sequence"/>
</dbReference>
<evidence type="ECO:0000256" key="3">
    <source>
        <dbReference type="ARBA" id="ARBA00023180"/>
    </source>
</evidence>
<keyword evidence="5" id="KW-1133">Transmembrane helix</keyword>
<organism evidence="8 9">
    <name type="scientific">Sciurus carolinensis</name>
    <name type="common">Eastern gray squirrel</name>
    <dbReference type="NCBI Taxonomy" id="30640"/>
    <lineage>
        <taxon>Eukaryota</taxon>
        <taxon>Metazoa</taxon>
        <taxon>Chordata</taxon>
        <taxon>Craniata</taxon>
        <taxon>Vertebrata</taxon>
        <taxon>Euteleostomi</taxon>
        <taxon>Mammalia</taxon>
        <taxon>Eutheria</taxon>
        <taxon>Euarchontoglires</taxon>
        <taxon>Glires</taxon>
        <taxon>Rodentia</taxon>
        <taxon>Sciuromorpha</taxon>
        <taxon>Sciuridae</taxon>
        <taxon>Sciurinae</taxon>
        <taxon>Sciurini</taxon>
        <taxon>Sciurus</taxon>
    </lineage>
</organism>
<feature type="domain" description="Laminin G" evidence="6">
    <location>
        <begin position="64"/>
        <end position="249"/>
    </location>
</feature>
<evidence type="ECO:0000259" key="6">
    <source>
        <dbReference type="PROSITE" id="PS50025"/>
    </source>
</evidence>
<feature type="domain" description="EGF-like" evidence="7">
    <location>
        <begin position="6"/>
        <end position="44"/>
    </location>
</feature>
<dbReference type="InterPro" id="IPR050372">
    <property type="entry name" value="Neurexin-related_CASP"/>
</dbReference>
<name>A0AA41N6J1_SCICA</name>
<comment type="caution">
    <text evidence="4">Lacks conserved residue(s) required for the propagation of feature annotation.</text>
</comment>
<accession>A0AA41N6J1</accession>
<dbReference type="Gene3D" id="2.60.120.200">
    <property type="match status" value="1"/>
</dbReference>
<evidence type="ECO:0000259" key="7">
    <source>
        <dbReference type="PROSITE" id="PS50026"/>
    </source>
</evidence>
<dbReference type="InterPro" id="IPR000742">
    <property type="entry name" value="EGF"/>
</dbReference>
<keyword evidence="3" id="KW-0325">Glycoprotein</keyword>
<dbReference type="PANTHER" id="PTHR15036:SF36">
    <property type="entry name" value="CONTACTIN-ASSOCIATED PROTEIN-LIKE 3-RELATED"/>
    <property type="match status" value="1"/>
</dbReference>
<evidence type="ECO:0000313" key="9">
    <source>
        <dbReference type="Proteomes" id="UP001166674"/>
    </source>
</evidence>
<dbReference type="Pfam" id="PF02210">
    <property type="entry name" value="Laminin_G_2"/>
    <property type="match status" value="1"/>
</dbReference>
<evidence type="ECO:0000313" key="8">
    <source>
        <dbReference type="EMBL" id="MBZ3884733.1"/>
    </source>
</evidence>
<dbReference type="InterPro" id="IPR001791">
    <property type="entry name" value="Laminin_G"/>
</dbReference>
<dbReference type="SUPFAM" id="SSF49899">
    <property type="entry name" value="Concanavalin A-like lectins/glucanases"/>
    <property type="match status" value="1"/>
</dbReference>
<dbReference type="SMART" id="SM00282">
    <property type="entry name" value="LamG"/>
    <property type="match status" value="1"/>
</dbReference>
<evidence type="ECO:0000256" key="1">
    <source>
        <dbReference type="ARBA" id="ARBA00022737"/>
    </source>
</evidence>
<keyword evidence="1" id="KW-0677">Repeat</keyword>
<dbReference type="InterPro" id="IPR013320">
    <property type="entry name" value="ConA-like_dom_sf"/>
</dbReference>
<dbReference type="PROSITE" id="PS50025">
    <property type="entry name" value="LAM_G_DOMAIN"/>
    <property type="match status" value="1"/>
</dbReference>
<keyword evidence="9" id="KW-1185">Reference proteome</keyword>
<proteinExistence type="predicted"/>
<feature type="transmembrane region" description="Helical" evidence="5">
    <location>
        <begin position="270"/>
        <end position="291"/>
    </location>
</feature>
<dbReference type="Gene3D" id="2.10.25.10">
    <property type="entry name" value="Laminin"/>
    <property type="match status" value="1"/>
</dbReference>
<dbReference type="PROSITE" id="PS50026">
    <property type="entry name" value="EGF_3"/>
    <property type="match status" value="1"/>
</dbReference>
<sequence>MEPVCAGHCGSYGHLCRNGGRCREPPQGVACDCAPSAFEGPFCAHEISAYFEMGSSVTYNFQDHHPLSGNASSLASSFHREVTLSQETITLSFRTTWAPSLLLYVSCLYEEYLSIILANNESLQVRYKLDRHQDPDVFNFDFKNIADGHLHQLKIDREEALVFVEVNQSAQRQVILSSGTEFNAINSLTLGKVLESPGADPDTRRAAARGFTGCLLAVRFGRAAPLKALRPSRPARVTVGGNVAAGARCAAGAQPGDGARELAPWRAGGAGGAGVIAVVIFILLCISAIAIRIYQQRKLRKENESKVSQDEEC</sequence>
<dbReference type="PANTHER" id="PTHR15036">
    <property type="entry name" value="PIKACHURIN-LIKE PROTEIN"/>
    <property type="match status" value="1"/>
</dbReference>